<dbReference type="PRINTS" id="PR01703">
    <property type="entry name" value="MNSODISMTASE"/>
</dbReference>
<evidence type="ECO:0000313" key="9">
    <source>
        <dbReference type="Proteomes" id="UP001055955"/>
    </source>
</evidence>
<evidence type="ECO:0000256" key="5">
    <source>
        <dbReference type="RuleBase" id="RU000414"/>
    </source>
</evidence>
<dbReference type="InterPro" id="IPR001189">
    <property type="entry name" value="Mn/Fe_SOD"/>
</dbReference>
<keyword evidence="3 5" id="KW-0560">Oxidoreductase</keyword>
<keyword evidence="9" id="KW-1185">Reference proteome</keyword>
<dbReference type="InterPro" id="IPR019833">
    <property type="entry name" value="Mn/Fe_SOD_BS"/>
</dbReference>
<dbReference type="Gene3D" id="1.10.287.990">
    <property type="entry name" value="Fe,Mn superoxide dismutase (SOD) domain"/>
    <property type="match status" value="1"/>
</dbReference>
<feature type="domain" description="Manganese/iron superoxide dismutase N-terminal" evidence="6">
    <location>
        <begin position="2"/>
        <end position="81"/>
    </location>
</feature>
<keyword evidence="2 5" id="KW-0479">Metal-binding</keyword>
<dbReference type="PANTHER" id="PTHR42769:SF3">
    <property type="entry name" value="SUPEROXIDE DISMUTASE [FE] 2, CHLOROPLASTIC"/>
    <property type="match status" value="1"/>
</dbReference>
<dbReference type="Proteomes" id="UP001055955">
    <property type="component" value="Chromosome"/>
</dbReference>
<reference evidence="8 9" key="1">
    <citation type="journal article" date="2022" name="Nat. Microbiol.">
        <title>The microbiome of a bacterivorous marine choanoflagellate contains a resource-demanding obligate bacterial associate.</title>
        <authorList>
            <person name="Needham D.M."/>
            <person name="Poirier C."/>
            <person name="Bachy C."/>
            <person name="George E.E."/>
            <person name="Wilken S."/>
            <person name="Yung C.C.M."/>
            <person name="Limardo A.J."/>
            <person name="Morando M."/>
            <person name="Sudek L."/>
            <person name="Malmstrom R.R."/>
            <person name="Keeling P.J."/>
            <person name="Santoro A.E."/>
            <person name="Worden A.Z."/>
        </authorList>
    </citation>
    <scope>NUCLEOTIDE SEQUENCE [LARGE SCALE GENOMIC DNA]</scope>
    <source>
        <strain evidence="8 9">Comchoano-1</strain>
    </source>
</reference>
<evidence type="ECO:0000256" key="1">
    <source>
        <dbReference type="ARBA" id="ARBA00008714"/>
    </source>
</evidence>
<dbReference type="InterPro" id="IPR019831">
    <property type="entry name" value="Mn/Fe_SOD_N"/>
</dbReference>
<sequence length="198" mass="23026">MFSLPNLPYKKNALEPFISEKTLSFHYGKHHQTYVDKLNMLLNGHELNNESLETIIQKSSGPLFNNAAQVWNHTFYWESLSDQHHQKPGDQVNNLISQSFGSFDEFVALFNNAALNLFGSGWVWLIYNTETQQLAITQTNNAQTPLTEPHQQALFTCDVWEHAYYLDTQNSRPEYLKNFWQVLNWKKVTERLEAATTL</sequence>
<comment type="catalytic activity">
    <reaction evidence="4 5">
        <text>2 superoxide + 2 H(+) = H2O2 + O2</text>
        <dbReference type="Rhea" id="RHEA:20696"/>
        <dbReference type="ChEBI" id="CHEBI:15378"/>
        <dbReference type="ChEBI" id="CHEBI:15379"/>
        <dbReference type="ChEBI" id="CHEBI:16240"/>
        <dbReference type="ChEBI" id="CHEBI:18421"/>
        <dbReference type="EC" id="1.15.1.1"/>
    </reaction>
</comment>
<dbReference type="InterPro" id="IPR019832">
    <property type="entry name" value="Mn/Fe_SOD_C"/>
</dbReference>
<name>A0ABY5DL16_9GAMM</name>
<comment type="similarity">
    <text evidence="1 5">Belongs to the iron/manganese superoxide dismutase family.</text>
</comment>
<dbReference type="SUPFAM" id="SSF46609">
    <property type="entry name" value="Fe,Mn superoxide dismutase (SOD), N-terminal domain"/>
    <property type="match status" value="1"/>
</dbReference>
<dbReference type="Pfam" id="PF02777">
    <property type="entry name" value="Sod_Fe_C"/>
    <property type="match status" value="1"/>
</dbReference>
<comment type="function">
    <text evidence="5">Destroys radicals which are normally produced within the cells and which are toxic to biological systems.</text>
</comment>
<dbReference type="InterPro" id="IPR036314">
    <property type="entry name" value="SOD_C_sf"/>
</dbReference>
<proteinExistence type="inferred from homology"/>
<dbReference type="PANTHER" id="PTHR42769">
    <property type="entry name" value="SUPEROXIDE DISMUTASE"/>
    <property type="match status" value="1"/>
</dbReference>
<dbReference type="Gene3D" id="3.55.40.20">
    <property type="entry name" value="Iron/manganese superoxide dismutase, C-terminal domain"/>
    <property type="match status" value="1"/>
</dbReference>
<dbReference type="InterPro" id="IPR036324">
    <property type="entry name" value="Mn/Fe_SOD_N_sf"/>
</dbReference>
<dbReference type="PIRSF" id="PIRSF000349">
    <property type="entry name" value="SODismutase"/>
    <property type="match status" value="1"/>
</dbReference>
<dbReference type="RefSeq" id="WP_258568432.1">
    <property type="nucleotide sequence ID" value="NZ_CP092900.1"/>
</dbReference>
<dbReference type="PROSITE" id="PS00088">
    <property type="entry name" value="SOD_MN"/>
    <property type="match status" value="1"/>
</dbReference>
<protein>
    <recommendedName>
        <fullName evidence="5">Superoxide dismutase</fullName>
        <ecNumber evidence="5">1.15.1.1</ecNumber>
    </recommendedName>
</protein>
<dbReference type="EMBL" id="CP092900">
    <property type="protein sequence ID" value="UTC24647.1"/>
    <property type="molecule type" value="Genomic_DNA"/>
</dbReference>
<evidence type="ECO:0000259" key="6">
    <source>
        <dbReference type="Pfam" id="PF00081"/>
    </source>
</evidence>
<evidence type="ECO:0000313" key="8">
    <source>
        <dbReference type="EMBL" id="UTC24647.1"/>
    </source>
</evidence>
<evidence type="ECO:0000256" key="3">
    <source>
        <dbReference type="ARBA" id="ARBA00023002"/>
    </source>
</evidence>
<accession>A0ABY5DL16</accession>
<organism evidence="8 9">
    <name type="scientific">Candidatus Comchoanobacter bicostacola</name>
    <dbReference type="NCBI Taxonomy" id="2919598"/>
    <lineage>
        <taxon>Bacteria</taxon>
        <taxon>Pseudomonadati</taxon>
        <taxon>Pseudomonadota</taxon>
        <taxon>Gammaproteobacteria</taxon>
        <taxon>Candidatus Comchoanobacterales</taxon>
        <taxon>Candidatus Comchoanobacteraceae</taxon>
        <taxon>Candidatus Comchoanobacter</taxon>
    </lineage>
</organism>
<feature type="domain" description="Manganese/iron superoxide dismutase C-terminal" evidence="7">
    <location>
        <begin position="90"/>
        <end position="191"/>
    </location>
</feature>
<dbReference type="EC" id="1.15.1.1" evidence="5"/>
<evidence type="ECO:0000259" key="7">
    <source>
        <dbReference type="Pfam" id="PF02777"/>
    </source>
</evidence>
<dbReference type="Pfam" id="PF00081">
    <property type="entry name" value="Sod_Fe_N"/>
    <property type="match status" value="1"/>
</dbReference>
<dbReference type="SUPFAM" id="SSF54719">
    <property type="entry name" value="Fe,Mn superoxide dismutase (SOD), C-terminal domain"/>
    <property type="match status" value="1"/>
</dbReference>
<evidence type="ECO:0000256" key="4">
    <source>
        <dbReference type="ARBA" id="ARBA00049204"/>
    </source>
</evidence>
<evidence type="ECO:0000256" key="2">
    <source>
        <dbReference type="ARBA" id="ARBA00022723"/>
    </source>
</evidence>
<gene>
    <name evidence="8" type="ORF">MMH89_00505</name>
</gene>